<dbReference type="NCBIfam" id="NF045476">
    <property type="entry name" value="Opp4C"/>
    <property type="match status" value="1"/>
</dbReference>
<keyword evidence="5 7" id="KW-1133">Transmembrane helix</keyword>
<keyword evidence="2 7" id="KW-0813">Transport</keyword>
<dbReference type="CDD" id="cd06261">
    <property type="entry name" value="TM_PBP2"/>
    <property type="match status" value="1"/>
</dbReference>
<feature type="transmembrane region" description="Helical" evidence="7">
    <location>
        <begin position="228"/>
        <end position="253"/>
    </location>
</feature>
<dbReference type="Gene3D" id="1.10.3720.10">
    <property type="entry name" value="MetI-like"/>
    <property type="match status" value="1"/>
</dbReference>
<evidence type="ECO:0000259" key="9">
    <source>
        <dbReference type="PROSITE" id="PS50928"/>
    </source>
</evidence>
<dbReference type="RefSeq" id="WP_385938192.1">
    <property type="nucleotide sequence ID" value="NZ_JBHSOZ010000002.1"/>
</dbReference>
<evidence type="ECO:0000256" key="2">
    <source>
        <dbReference type="ARBA" id="ARBA00022448"/>
    </source>
</evidence>
<evidence type="ECO:0000313" key="10">
    <source>
        <dbReference type="EMBL" id="MFC5711667.1"/>
    </source>
</evidence>
<feature type="transmembrane region" description="Helical" evidence="7">
    <location>
        <begin position="145"/>
        <end position="164"/>
    </location>
</feature>
<reference evidence="11" key="1">
    <citation type="journal article" date="2019" name="Int. J. Syst. Evol. Microbiol.">
        <title>The Global Catalogue of Microorganisms (GCM) 10K type strain sequencing project: providing services to taxonomists for standard genome sequencing and annotation.</title>
        <authorList>
            <consortium name="The Broad Institute Genomics Platform"/>
            <consortium name="The Broad Institute Genome Sequencing Center for Infectious Disease"/>
            <person name="Wu L."/>
            <person name="Ma J."/>
        </authorList>
    </citation>
    <scope>NUCLEOTIDE SEQUENCE [LARGE SCALE GENOMIC DNA]</scope>
    <source>
        <strain evidence="11">CECT 7184</strain>
    </source>
</reference>
<sequence length="311" mass="33982">MSDPRSTEQMDNTDPGAPEPSEGQEKEKHYSPTQLALRRFIRNKLAVIGLVIFILITIVSFSAPLITDIDPTRTDLLNVHADPNSTNLLGTDSSGRDNFARLLYGGQVSIQVGVFITLIVTVIGVVFGSLAGYYGGIVDSAIMRLADLFLIFPFLLMVLTVVTILEETTIFIFVVTLGLITWPNITRIIRGNYLSLREKEYVLSARSIGASDLRIIGKHMIPNAVGPIIVNATVIMAQMIILESALSFLGFGIPQPTPTWGSMLSEATSLNILTNQPWAWLPPGLLIVLTVLSINFVGDGLRDAFDPKSQR</sequence>
<feature type="transmembrane region" description="Helical" evidence="7">
    <location>
        <begin position="170"/>
        <end position="189"/>
    </location>
</feature>
<dbReference type="InterPro" id="IPR000515">
    <property type="entry name" value="MetI-like"/>
</dbReference>
<feature type="region of interest" description="Disordered" evidence="8">
    <location>
        <begin position="1"/>
        <end position="29"/>
    </location>
</feature>
<dbReference type="Proteomes" id="UP001596142">
    <property type="component" value="Unassembled WGS sequence"/>
</dbReference>
<name>A0ABW0YLR2_9BACI</name>
<keyword evidence="11" id="KW-1185">Reference proteome</keyword>
<feature type="transmembrane region" description="Helical" evidence="7">
    <location>
        <begin position="108"/>
        <end position="133"/>
    </location>
</feature>
<evidence type="ECO:0000256" key="1">
    <source>
        <dbReference type="ARBA" id="ARBA00004651"/>
    </source>
</evidence>
<evidence type="ECO:0000256" key="8">
    <source>
        <dbReference type="SAM" id="MobiDB-lite"/>
    </source>
</evidence>
<evidence type="ECO:0000256" key="5">
    <source>
        <dbReference type="ARBA" id="ARBA00022989"/>
    </source>
</evidence>
<accession>A0ABW0YLR2</accession>
<proteinExistence type="inferred from homology"/>
<evidence type="ECO:0000313" key="11">
    <source>
        <dbReference type="Proteomes" id="UP001596142"/>
    </source>
</evidence>
<dbReference type="Pfam" id="PF12911">
    <property type="entry name" value="OppC_N"/>
    <property type="match status" value="1"/>
</dbReference>
<dbReference type="InterPro" id="IPR050366">
    <property type="entry name" value="BP-dependent_transpt_permease"/>
</dbReference>
<keyword evidence="4 7" id="KW-0812">Transmembrane</keyword>
<protein>
    <submittedName>
        <fullName evidence="10">Oligopeptide ABC transporter permease</fullName>
    </submittedName>
</protein>
<comment type="similarity">
    <text evidence="7">Belongs to the binding-protein-dependent transport system permease family.</text>
</comment>
<feature type="transmembrane region" description="Helical" evidence="7">
    <location>
        <begin position="45"/>
        <end position="66"/>
    </location>
</feature>
<keyword evidence="3" id="KW-1003">Cell membrane</keyword>
<dbReference type="SUPFAM" id="SSF161098">
    <property type="entry name" value="MetI-like"/>
    <property type="match status" value="1"/>
</dbReference>
<evidence type="ECO:0000256" key="7">
    <source>
        <dbReference type="RuleBase" id="RU363032"/>
    </source>
</evidence>
<comment type="subcellular location">
    <subcellularLocation>
        <location evidence="1 7">Cell membrane</location>
        <topology evidence="1 7">Multi-pass membrane protein</topology>
    </subcellularLocation>
</comment>
<evidence type="ECO:0000256" key="6">
    <source>
        <dbReference type="ARBA" id="ARBA00023136"/>
    </source>
</evidence>
<feature type="domain" description="ABC transmembrane type-1" evidence="9">
    <location>
        <begin position="110"/>
        <end position="298"/>
    </location>
</feature>
<evidence type="ECO:0000256" key="4">
    <source>
        <dbReference type="ARBA" id="ARBA00022692"/>
    </source>
</evidence>
<dbReference type="PANTHER" id="PTHR43386">
    <property type="entry name" value="OLIGOPEPTIDE TRANSPORT SYSTEM PERMEASE PROTEIN APPC"/>
    <property type="match status" value="1"/>
</dbReference>
<evidence type="ECO:0000256" key="3">
    <source>
        <dbReference type="ARBA" id="ARBA00022475"/>
    </source>
</evidence>
<dbReference type="EMBL" id="JBHSOZ010000002">
    <property type="protein sequence ID" value="MFC5711667.1"/>
    <property type="molecule type" value="Genomic_DNA"/>
</dbReference>
<comment type="caution">
    <text evidence="10">The sequence shown here is derived from an EMBL/GenBank/DDBJ whole genome shotgun (WGS) entry which is preliminary data.</text>
</comment>
<feature type="transmembrane region" description="Helical" evidence="7">
    <location>
        <begin position="278"/>
        <end position="298"/>
    </location>
</feature>
<dbReference type="Pfam" id="PF00528">
    <property type="entry name" value="BPD_transp_1"/>
    <property type="match status" value="1"/>
</dbReference>
<dbReference type="InterPro" id="IPR025966">
    <property type="entry name" value="OppC_N"/>
</dbReference>
<dbReference type="PROSITE" id="PS50928">
    <property type="entry name" value="ABC_TM1"/>
    <property type="match status" value="1"/>
</dbReference>
<dbReference type="InterPro" id="IPR053523">
    <property type="entry name" value="Oligopeptide_permease_AppC"/>
</dbReference>
<dbReference type="InterPro" id="IPR035906">
    <property type="entry name" value="MetI-like_sf"/>
</dbReference>
<organism evidence="10 11">
    <name type="scientific">Thalassorhabdus alkalitolerans</name>
    <dbReference type="NCBI Taxonomy" id="2282697"/>
    <lineage>
        <taxon>Bacteria</taxon>
        <taxon>Bacillati</taxon>
        <taxon>Bacillota</taxon>
        <taxon>Bacilli</taxon>
        <taxon>Bacillales</taxon>
        <taxon>Bacillaceae</taxon>
        <taxon>Thalassorhabdus</taxon>
    </lineage>
</organism>
<dbReference type="PANTHER" id="PTHR43386:SF1">
    <property type="entry name" value="D,D-DIPEPTIDE TRANSPORT SYSTEM PERMEASE PROTEIN DDPC-RELATED"/>
    <property type="match status" value="1"/>
</dbReference>
<keyword evidence="6 7" id="KW-0472">Membrane</keyword>
<gene>
    <name evidence="10" type="primary">opp4C</name>
    <name evidence="10" type="ORF">ACFPU1_02610</name>
</gene>